<feature type="transmembrane region" description="Helical" evidence="2">
    <location>
        <begin position="140"/>
        <end position="159"/>
    </location>
</feature>
<proteinExistence type="predicted"/>
<name>A0AAD2PV76_9STRA</name>
<keyword evidence="2" id="KW-0812">Transmembrane</keyword>
<evidence type="ECO:0000313" key="3">
    <source>
        <dbReference type="EMBL" id="CAJ1954184.1"/>
    </source>
</evidence>
<keyword evidence="2" id="KW-0472">Membrane</keyword>
<sequence>MDNLRLSHVVLSDMNVNANVNANADDTLNNLPKDDKQNNKPSQHRSAFSFLVTAGKEEPHTSSSFQLYSLVVALVTLFLGPPSAKSALAAASYFLLGSKQYASILSGVLRMITFSSAAVRLELGLIAKVPLPSLVDRSQLLLCLDSLGLVMTIVTTWMMPQFILAWAAIRGQVDAHAIIMTMESSSSSSAALSLSSSDSSLAMLAITCFLSVLSIILEGYILRYTVHTQQSIEKAELLLTE</sequence>
<dbReference type="AlphaFoldDB" id="A0AAD2PV76"/>
<accession>A0AAD2PV76</accession>
<dbReference type="EMBL" id="CAKOGP040001858">
    <property type="protein sequence ID" value="CAJ1954184.1"/>
    <property type="molecule type" value="Genomic_DNA"/>
</dbReference>
<keyword evidence="2" id="KW-1133">Transmembrane helix</keyword>
<evidence type="ECO:0000256" key="1">
    <source>
        <dbReference type="SAM" id="MobiDB-lite"/>
    </source>
</evidence>
<feature type="region of interest" description="Disordered" evidence="1">
    <location>
        <begin position="23"/>
        <end position="42"/>
    </location>
</feature>
<evidence type="ECO:0000313" key="4">
    <source>
        <dbReference type="Proteomes" id="UP001295423"/>
    </source>
</evidence>
<reference evidence="3" key="1">
    <citation type="submission" date="2023-08" db="EMBL/GenBank/DDBJ databases">
        <authorList>
            <person name="Audoor S."/>
            <person name="Bilcke G."/>
        </authorList>
    </citation>
    <scope>NUCLEOTIDE SEQUENCE</scope>
</reference>
<protein>
    <submittedName>
        <fullName evidence="3">Uncharacterized protein</fullName>
    </submittedName>
</protein>
<feature type="transmembrane region" description="Helical" evidence="2">
    <location>
        <begin position="201"/>
        <end position="222"/>
    </location>
</feature>
<dbReference type="Proteomes" id="UP001295423">
    <property type="component" value="Unassembled WGS sequence"/>
</dbReference>
<keyword evidence="4" id="KW-1185">Reference proteome</keyword>
<comment type="caution">
    <text evidence="3">The sequence shown here is derived from an EMBL/GenBank/DDBJ whole genome shotgun (WGS) entry which is preliminary data.</text>
</comment>
<evidence type="ECO:0000256" key="2">
    <source>
        <dbReference type="SAM" id="Phobius"/>
    </source>
</evidence>
<organism evidence="3 4">
    <name type="scientific">Cylindrotheca closterium</name>
    <dbReference type="NCBI Taxonomy" id="2856"/>
    <lineage>
        <taxon>Eukaryota</taxon>
        <taxon>Sar</taxon>
        <taxon>Stramenopiles</taxon>
        <taxon>Ochrophyta</taxon>
        <taxon>Bacillariophyta</taxon>
        <taxon>Bacillariophyceae</taxon>
        <taxon>Bacillariophycidae</taxon>
        <taxon>Bacillariales</taxon>
        <taxon>Bacillariaceae</taxon>
        <taxon>Cylindrotheca</taxon>
    </lineage>
</organism>
<gene>
    <name evidence="3" type="ORF">CYCCA115_LOCUS14779</name>
</gene>